<protein>
    <submittedName>
        <fullName evidence="3">Aldo/keto reductase</fullName>
    </submittedName>
</protein>
<dbReference type="GO" id="GO:0005737">
    <property type="term" value="C:cytoplasm"/>
    <property type="evidence" value="ECO:0007669"/>
    <property type="project" value="TreeGrafter"/>
</dbReference>
<sequence>MQRGTWGRAVPARLGLGCLPLGGGYGRVDPARALRLVRHALDSGAALLDAAEPDAGGEVLRLVGRAVAGRRDEAVITAHSRPLTAPAADAAATPAAACDRALALLGVDHLDLFYLHPPGSPEPVEETVGAAAALVAAGKVGALGIAGVDAGQLVRAHAVHPLATVAVEYSLLDRGAERDLLPAARRLGLLVTAVRPLAGGLLAGRIAARADLGPGDARLADPRFSVERLAAVRELLTELQSTASRHDLGAARLALAWLLSRGEDVLPLPGTRDRVHLEMNLSARRIELPAPARETLTALFAPPS</sequence>
<dbReference type="InterPro" id="IPR036812">
    <property type="entry name" value="NAD(P)_OxRdtase_dom_sf"/>
</dbReference>
<dbReference type="SUPFAM" id="SSF51430">
    <property type="entry name" value="NAD(P)-linked oxidoreductase"/>
    <property type="match status" value="1"/>
</dbReference>
<dbReference type="PANTHER" id="PTHR43625">
    <property type="entry name" value="AFLATOXIN B1 ALDEHYDE REDUCTASE"/>
    <property type="match status" value="1"/>
</dbReference>
<dbReference type="EMBL" id="CP159872">
    <property type="protein sequence ID" value="XCM79332.1"/>
    <property type="molecule type" value="Genomic_DNA"/>
</dbReference>
<name>A0AAU8JSS0_9ACTN</name>
<dbReference type="PANTHER" id="PTHR43625:SF40">
    <property type="entry name" value="ALDO-KETO REDUCTASE YAKC [NADP(+)]"/>
    <property type="match status" value="1"/>
</dbReference>
<evidence type="ECO:0000256" key="1">
    <source>
        <dbReference type="ARBA" id="ARBA00023002"/>
    </source>
</evidence>
<organism evidence="3">
    <name type="scientific">Kitasatospora camelliae</name>
    <dbReference type="NCBI Taxonomy" id="3156397"/>
    <lineage>
        <taxon>Bacteria</taxon>
        <taxon>Bacillati</taxon>
        <taxon>Actinomycetota</taxon>
        <taxon>Actinomycetes</taxon>
        <taxon>Kitasatosporales</taxon>
        <taxon>Streptomycetaceae</taxon>
        <taxon>Kitasatospora</taxon>
    </lineage>
</organism>
<dbReference type="KEGG" id="kcm:ABWK59_10525"/>
<accession>A0AAU8JSS0</accession>
<feature type="domain" description="NADP-dependent oxidoreductase" evidence="2">
    <location>
        <begin position="13"/>
        <end position="290"/>
    </location>
</feature>
<proteinExistence type="predicted"/>
<evidence type="ECO:0000259" key="2">
    <source>
        <dbReference type="Pfam" id="PF00248"/>
    </source>
</evidence>
<gene>
    <name evidence="3" type="ORF">ABWK59_10525</name>
</gene>
<dbReference type="InterPro" id="IPR023210">
    <property type="entry name" value="NADP_OxRdtase_dom"/>
</dbReference>
<dbReference type="Pfam" id="PF00248">
    <property type="entry name" value="Aldo_ket_red"/>
    <property type="match status" value="1"/>
</dbReference>
<dbReference type="Gene3D" id="3.20.20.100">
    <property type="entry name" value="NADP-dependent oxidoreductase domain"/>
    <property type="match status" value="1"/>
</dbReference>
<dbReference type="AlphaFoldDB" id="A0AAU8JSS0"/>
<dbReference type="GO" id="GO:0016491">
    <property type="term" value="F:oxidoreductase activity"/>
    <property type="evidence" value="ECO:0007669"/>
    <property type="project" value="UniProtKB-KW"/>
</dbReference>
<dbReference type="InterPro" id="IPR050791">
    <property type="entry name" value="Aldo-Keto_reductase"/>
</dbReference>
<reference evidence="3" key="1">
    <citation type="submission" date="2024-06" db="EMBL/GenBank/DDBJ databases">
        <title>The genome sequences of Kitasatospora sp. strain HUAS MG31.</title>
        <authorList>
            <person name="Mo P."/>
        </authorList>
    </citation>
    <scope>NUCLEOTIDE SEQUENCE</scope>
    <source>
        <strain evidence="3">HUAS MG31</strain>
    </source>
</reference>
<dbReference type="RefSeq" id="WP_354639901.1">
    <property type="nucleotide sequence ID" value="NZ_CP159872.1"/>
</dbReference>
<keyword evidence="1" id="KW-0560">Oxidoreductase</keyword>
<evidence type="ECO:0000313" key="3">
    <source>
        <dbReference type="EMBL" id="XCM79332.1"/>
    </source>
</evidence>